<dbReference type="SMART" id="SM00248">
    <property type="entry name" value="ANK"/>
    <property type="match status" value="3"/>
</dbReference>
<dbReference type="InterPro" id="IPR002110">
    <property type="entry name" value="Ankyrin_rpt"/>
</dbReference>
<keyword evidence="6" id="KW-0407">Ion channel</keyword>
<dbReference type="GO" id="GO:0022857">
    <property type="term" value="F:transmembrane transporter activity"/>
    <property type="evidence" value="ECO:0007669"/>
    <property type="project" value="TreeGrafter"/>
</dbReference>
<evidence type="ECO:0000256" key="4">
    <source>
        <dbReference type="ARBA" id="ARBA00023043"/>
    </source>
</evidence>
<dbReference type="SUPFAM" id="SSF48403">
    <property type="entry name" value="Ankyrin repeat"/>
    <property type="match status" value="1"/>
</dbReference>
<evidence type="ECO:0000313" key="9">
    <source>
        <dbReference type="EMBL" id="CAF3718501.1"/>
    </source>
</evidence>
<evidence type="ECO:0000256" key="3">
    <source>
        <dbReference type="ARBA" id="ARBA00022737"/>
    </source>
</evidence>
<keyword evidence="2" id="KW-0716">Sensory transduction</keyword>
<dbReference type="Proteomes" id="UP000682733">
    <property type="component" value="Unassembled WGS sequence"/>
</dbReference>
<keyword evidence="1" id="KW-0813">Transport</keyword>
<dbReference type="Gene3D" id="1.25.40.20">
    <property type="entry name" value="Ankyrin repeat-containing domain"/>
    <property type="match status" value="1"/>
</dbReference>
<dbReference type="Pfam" id="PF12796">
    <property type="entry name" value="Ank_2"/>
    <property type="match status" value="1"/>
</dbReference>
<name>A0A8S2DPL6_9BILA</name>
<evidence type="ECO:0000256" key="1">
    <source>
        <dbReference type="ARBA" id="ARBA00022448"/>
    </source>
</evidence>
<dbReference type="AlphaFoldDB" id="A0A8S2DPL6"/>
<dbReference type="PROSITE" id="PS50088">
    <property type="entry name" value="ANK_REPEAT"/>
    <property type="match status" value="1"/>
</dbReference>
<dbReference type="EMBL" id="CAJNOK010004620">
    <property type="protein sequence ID" value="CAF0943724.1"/>
    <property type="molecule type" value="Genomic_DNA"/>
</dbReference>
<accession>A0A8S2DPL6</accession>
<evidence type="ECO:0000313" key="8">
    <source>
        <dbReference type="EMBL" id="CAF0943724.1"/>
    </source>
</evidence>
<comment type="caution">
    <text evidence="8">The sequence shown here is derived from an EMBL/GenBank/DDBJ whole genome shotgun (WGS) entry which is preliminary data.</text>
</comment>
<evidence type="ECO:0000256" key="5">
    <source>
        <dbReference type="ARBA" id="ARBA00023065"/>
    </source>
</evidence>
<dbReference type="PANTHER" id="PTHR47143">
    <property type="entry name" value="TRANSIENT RECEPTOR POTENTIAL CATION CHANNEL PROTEIN PAINLESS"/>
    <property type="match status" value="1"/>
</dbReference>
<dbReference type="GO" id="GO:0034220">
    <property type="term" value="P:monoatomic ion transmembrane transport"/>
    <property type="evidence" value="ECO:0007669"/>
    <property type="project" value="UniProtKB-KW"/>
</dbReference>
<evidence type="ECO:0000313" key="10">
    <source>
        <dbReference type="Proteomes" id="UP000677228"/>
    </source>
</evidence>
<evidence type="ECO:0000256" key="2">
    <source>
        <dbReference type="ARBA" id="ARBA00022606"/>
    </source>
</evidence>
<evidence type="ECO:0000256" key="6">
    <source>
        <dbReference type="ARBA" id="ARBA00023303"/>
    </source>
</evidence>
<sequence length="346" mass="39635">MCKYLLSINGMEALLQKCNNKGQTPIHVAIEAIPMDIMGQKSKSHEKDKENIDIETGFRLSILKTIWGEQGNENIKKAFAHGDGNRRNCLHLAAAKGNSFSILDQIYHSNIIGYQEIVKFLFEKVGLEIDAISDRRLTPLHLACFSGHTDTIKYLIKHGASPTLRNAALYNSLEIAIMKQQKEAVKMLLSQPNWRQMMRNAQRIKGTEGYDTPMRKLIRYIPDVAIWMIERNLTRSIGEQGSNVYKKVYDYEFYLDALMVKRWCTTGVELADDESLTERCKRRGWGSLCCCDMCYCTKSNHENPSLVAYTNDSYTLIRNHPLFIAGAQLQCPELVQHPYNIFLRDL</sequence>
<protein>
    <submittedName>
        <fullName evidence="8">Uncharacterized protein</fullName>
    </submittedName>
</protein>
<gene>
    <name evidence="8" type="ORF">OVA965_LOCUS11774</name>
    <name evidence="9" type="ORF">TMI583_LOCUS11778</name>
</gene>
<reference evidence="8" key="1">
    <citation type="submission" date="2021-02" db="EMBL/GenBank/DDBJ databases">
        <authorList>
            <person name="Nowell W R."/>
        </authorList>
    </citation>
    <scope>NUCLEOTIDE SEQUENCE</scope>
</reference>
<evidence type="ECO:0000256" key="7">
    <source>
        <dbReference type="PROSITE-ProRule" id="PRU00023"/>
    </source>
</evidence>
<keyword evidence="5" id="KW-0406">Ion transport</keyword>
<keyword evidence="3" id="KW-0677">Repeat</keyword>
<keyword evidence="4 7" id="KW-0040">ANK repeat</keyword>
<proteinExistence type="predicted"/>
<feature type="repeat" description="ANK" evidence="7">
    <location>
        <begin position="135"/>
        <end position="167"/>
    </location>
</feature>
<dbReference type="Proteomes" id="UP000677228">
    <property type="component" value="Unassembled WGS sequence"/>
</dbReference>
<organism evidence="8 10">
    <name type="scientific">Didymodactylos carnosus</name>
    <dbReference type="NCBI Taxonomy" id="1234261"/>
    <lineage>
        <taxon>Eukaryota</taxon>
        <taxon>Metazoa</taxon>
        <taxon>Spiralia</taxon>
        <taxon>Gnathifera</taxon>
        <taxon>Rotifera</taxon>
        <taxon>Eurotatoria</taxon>
        <taxon>Bdelloidea</taxon>
        <taxon>Philodinida</taxon>
        <taxon>Philodinidae</taxon>
        <taxon>Didymodactylos</taxon>
    </lineage>
</organism>
<dbReference type="PANTHER" id="PTHR47143:SF3">
    <property type="entry name" value="PWWP DOMAIN-CONTAINING PROTEIN"/>
    <property type="match status" value="1"/>
</dbReference>
<dbReference type="InterPro" id="IPR036770">
    <property type="entry name" value="Ankyrin_rpt-contain_sf"/>
</dbReference>
<feature type="non-terminal residue" evidence="8">
    <location>
        <position position="1"/>
    </location>
</feature>
<dbReference type="PROSITE" id="PS50297">
    <property type="entry name" value="ANK_REP_REGION"/>
    <property type="match status" value="1"/>
</dbReference>
<dbReference type="EMBL" id="CAJOBA010004625">
    <property type="protein sequence ID" value="CAF3718501.1"/>
    <property type="molecule type" value="Genomic_DNA"/>
</dbReference>
<dbReference type="InterPro" id="IPR052076">
    <property type="entry name" value="TRP_cation_channel"/>
</dbReference>
<dbReference type="GO" id="GO:1902495">
    <property type="term" value="C:transmembrane transporter complex"/>
    <property type="evidence" value="ECO:0007669"/>
    <property type="project" value="TreeGrafter"/>
</dbReference>